<evidence type="ECO:0000313" key="3">
    <source>
        <dbReference type="EMBL" id="CAF2143660.1"/>
    </source>
</evidence>
<name>A0A816X7V9_9BILA</name>
<protein>
    <recommendedName>
        <fullName evidence="2">3-beta hydroxysteroid dehydrogenase/isomerase domain-containing protein</fullName>
    </recommendedName>
</protein>
<organism evidence="3 4">
    <name type="scientific">Rotaria magnacalcarata</name>
    <dbReference type="NCBI Taxonomy" id="392030"/>
    <lineage>
        <taxon>Eukaryota</taxon>
        <taxon>Metazoa</taxon>
        <taxon>Spiralia</taxon>
        <taxon>Gnathifera</taxon>
        <taxon>Rotifera</taxon>
        <taxon>Eurotatoria</taxon>
        <taxon>Bdelloidea</taxon>
        <taxon>Philodinida</taxon>
        <taxon>Philodinidae</taxon>
        <taxon>Rotaria</taxon>
    </lineage>
</organism>
<accession>A0A816X7V9</accession>
<evidence type="ECO:0000259" key="2">
    <source>
        <dbReference type="Pfam" id="PF01073"/>
    </source>
</evidence>
<proteinExistence type="predicted"/>
<dbReference type="Proteomes" id="UP000663887">
    <property type="component" value="Unassembled WGS sequence"/>
</dbReference>
<dbReference type="PANTHER" id="PTHR10366:SF564">
    <property type="entry name" value="STEROL-4-ALPHA-CARBOXYLATE 3-DEHYDROGENASE, DECARBOXYLATING"/>
    <property type="match status" value="1"/>
</dbReference>
<sequence length="298" mass="33559">MAGLFNIFSTKVTTFVEHDQQCRILFVHINDITTDSFYEALHDTDGIIHIASPVHLTVTDPEKDFLLSAINGTINVLHAAHKYNQNYPKKIKRIVITSSFAAVNDASKGLRSVYSYTEKDWCPLTYADGLAAKNDHLTAYRAPKTCAERAAWEFLDKEKPSSTIATICAAMVSSPRITGLQSLDDMNSSNSFLRLLITSSKDAQMSDRKLHFQVDRYHIAAETWSHQAIADIVHQSFVIPDSIKNTTSIGIEDEKLPYIYHIDSSRAQYELGVTYIPLKMTIEDLILQFLKLKKTLAQ</sequence>
<gene>
    <name evidence="3" type="ORF">XDN619_LOCUS27224</name>
</gene>
<dbReference type="SUPFAM" id="SSF51735">
    <property type="entry name" value="NAD(P)-binding Rossmann-fold domains"/>
    <property type="match status" value="1"/>
</dbReference>
<dbReference type="PANTHER" id="PTHR10366">
    <property type="entry name" value="NAD DEPENDENT EPIMERASE/DEHYDRATASE"/>
    <property type="match status" value="1"/>
</dbReference>
<keyword evidence="1" id="KW-0560">Oxidoreductase</keyword>
<comment type="caution">
    <text evidence="3">The sequence shown here is derived from an EMBL/GenBank/DDBJ whole genome shotgun (WGS) entry which is preliminary data.</text>
</comment>
<dbReference type="InterPro" id="IPR050425">
    <property type="entry name" value="NAD(P)_dehydrat-like"/>
</dbReference>
<feature type="non-terminal residue" evidence="3">
    <location>
        <position position="1"/>
    </location>
</feature>
<dbReference type="GO" id="GO:0006694">
    <property type="term" value="P:steroid biosynthetic process"/>
    <property type="evidence" value="ECO:0007669"/>
    <property type="project" value="InterPro"/>
</dbReference>
<dbReference type="AlphaFoldDB" id="A0A816X7V9"/>
<dbReference type="Gene3D" id="3.40.50.720">
    <property type="entry name" value="NAD(P)-binding Rossmann-like Domain"/>
    <property type="match status" value="1"/>
</dbReference>
<dbReference type="Pfam" id="PF01073">
    <property type="entry name" value="3Beta_HSD"/>
    <property type="match status" value="1"/>
</dbReference>
<dbReference type="InterPro" id="IPR002225">
    <property type="entry name" value="3Beta_OHSteriod_DH/Estase"/>
</dbReference>
<reference evidence="3" key="1">
    <citation type="submission" date="2021-02" db="EMBL/GenBank/DDBJ databases">
        <authorList>
            <person name="Nowell W R."/>
        </authorList>
    </citation>
    <scope>NUCLEOTIDE SEQUENCE</scope>
</reference>
<dbReference type="InterPro" id="IPR036291">
    <property type="entry name" value="NAD(P)-bd_dom_sf"/>
</dbReference>
<evidence type="ECO:0000313" key="4">
    <source>
        <dbReference type="Proteomes" id="UP000663887"/>
    </source>
</evidence>
<feature type="domain" description="3-beta hydroxysteroid dehydrogenase/isomerase" evidence="2">
    <location>
        <begin position="18"/>
        <end position="109"/>
    </location>
</feature>
<evidence type="ECO:0000256" key="1">
    <source>
        <dbReference type="ARBA" id="ARBA00023002"/>
    </source>
</evidence>
<dbReference type="EMBL" id="CAJNRG010012838">
    <property type="protein sequence ID" value="CAF2143660.1"/>
    <property type="molecule type" value="Genomic_DNA"/>
</dbReference>
<dbReference type="GO" id="GO:0016616">
    <property type="term" value="F:oxidoreductase activity, acting on the CH-OH group of donors, NAD or NADP as acceptor"/>
    <property type="evidence" value="ECO:0007669"/>
    <property type="project" value="InterPro"/>
</dbReference>